<keyword evidence="2" id="KW-1015">Disulfide bond</keyword>
<comment type="caution">
    <text evidence="6">The sequence shown here is derived from an EMBL/GenBank/DDBJ whole genome shotgun (WGS) entry which is preliminary data.</text>
</comment>
<dbReference type="SUPFAM" id="SSF101148">
    <property type="entry name" value="Plant invertase/pectin methylesterase inhibitor"/>
    <property type="match status" value="1"/>
</dbReference>
<keyword evidence="7" id="KW-1185">Reference proteome</keyword>
<gene>
    <name evidence="6" type="ORF">CUMW_281000</name>
</gene>
<reference evidence="6 7" key="1">
    <citation type="journal article" date="2017" name="Front. Genet.">
        <title>Draft sequencing of the heterozygous diploid genome of Satsuma (Citrus unshiu Marc.) using a hybrid assembly approach.</title>
        <authorList>
            <person name="Shimizu T."/>
            <person name="Tanizawa Y."/>
            <person name="Mochizuki T."/>
            <person name="Nagasaki H."/>
            <person name="Yoshioka T."/>
            <person name="Toyoda A."/>
            <person name="Fujiyama A."/>
            <person name="Kaminuma E."/>
            <person name="Nakamura Y."/>
        </authorList>
    </citation>
    <scope>NUCLEOTIDE SEQUENCE [LARGE SCALE GENOMIC DNA]</scope>
    <source>
        <strain evidence="7">cv. Miyagawa wase</strain>
    </source>
</reference>
<feature type="chain" id="PRO_5014174503" description="Pectinesterase inhibitor domain-containing protein" evidence="4">
    <location>
        <begin position="28"/>
        <end position="175"/>
    </location>
</feature>
<sequence length="175" mass="19383">MENKTLYPWAWTTFLLICMFANQVVQADLITETCKKSYSVSMCETIFRSDPRSAGAKDVKGLAKILLDICIGNATETLNVIKKLQASDPNLEQLLSRCASDYKLMIEDDFGGAKKKLDENAYKEAAKLAFYGGARGPVDCEGTYKDKKGSPIRQRNTDIAYLGLLARSIILLIPS</sequence>
<dbReference type="NCBIfam" id="TIGR01614">
    <property type="entry name" value="PME_inhib"/>
    <property type="match status" value="1"/>
</dbReference>
<dbReference type="AlphaFoldDB" id="A0A2H5MVR7"/>
<evidence type="ECO:0000256" key="2">
    <source>
        <dbReference type="ARBA" id="ARBA00023157"/>
    </source>
</evidence>
<keyword evidence="1 4" id="KW-0732">Signal</keyword>
<feature type="signal peptide" evidence="4">
    <location>
        <begin position="1"/>
        <end position="27"/>
    </location>
</feature>
<dbReference type="Proteomes" id="UP000236630">
    <property type="component" value="Unassembled WGS sequence"/>
</dbReference>
<feature type="domain" description="Pectinesterase inhibitor" evidence="5">
    <location>
        <begin position="25"/>
        <end position="169"/>
    </location>
</feature>
<evidence type="ECO:0000256" key="3">
    <source>
        <dbReference type="ARBA" id="ARBA00038471"/>
    </source>
</evidence>
<dbReference type="InterPro" id="IPR035513">
    <property type="entry name" value="Invertase/methylesterase_inhib"/>
</dbReference>
<accession>A0A2H5MVR7</accession>
<dbReference type="PANTHER" id="PTHR36710:SF18">
    <property type="entry name" value="PECTINESTERASE INHIBITOR 5-RELATED"/>
    <property type="match status" value="1"/>
</dbReference>
<dbReference type="PANTHER" id="PTHR36710">
    <property type="entry name" value="PECTINESTERASE INHIBITOR-LIKE"/>
    <property type="match status" value="1"/>
</dbReference>
<dbReference type="InterPro" id="IPR034087">
    <property type="entry name" value="C/VIF1"/>
</dbReference>
<organism evidence="6 7">
    <name type="scientific">Citrus unshiu</name>
    <name type="common">Satsuma mandarin</name>
    <name type="synonym">Citrus nobilis var. unshiu</name>
    <dbReference type="NCBI Taxonomy" id="55188"/>
    <lineage>
        <taxon>Eukaryota</taxon>
        <taxon>Viridiplantae</taxon>
        <taxon>Streptophyta</taxon>
        <taxon>Embryophyta</taxon>
        <taxon>Tracheophyta</taxon>
        <taxon>Spermatophyta</taxon>
        <taxon>Magnoliopsida</taxon>
        <taxon>eudicotyledons</taxon>
        <taxon>Gunneridae</taxon>
        <taxon>Pentapetalae</taxon>
        <taxon>rosids</taxon>
        <taxon>malvids</taxon>
        <taxon>Sapindales</taxon>
        <taxon>Rutaceae</taxon>
        <taxon>Aurantioideae</taxon>
        <taxon>Citrus</taxon>
    </lineage>
</organism>
<evidence type="ECO:0000256" key="1">
    <source>
        <dbReference type="ARBA" id="ARBA00022729"/>
    </source>
</evidence>
<evidence type="ECO:0000313" key="7">
    <source>
        <dbReference type="Proteomes" id="UP000236630"/>
    </source>
</evidence>
<dbReference type="Gene3D" id="1.20.140.40">
    <property type="entry name" value="Invertase/pectin methylesterase inhibitor family protein"/>
    <property type="match status" value="1"/>
</dbReference>
<name>A0A2H5MVR7_CITUN</name>
<evidence type="ECO:0000313" key="6">
    <source>
        <dbReference type="EMBL" id="GAY32056.1"/>
    </source>
</evidence>
<dbReference type="EMBL" id="BDQV01002694">
    <property type="protein sequence ID" value="GAY32056.1"/>
    <property type="molecule type" value="Genomic_DNA"/>
</dbReference>
<evidence type="ECO:0000256" key="4">
    <source>
        <dbReference type="SAM" id="SignalP"/>
    </source>
</evidence>
<evidence type="ECO:0000259" key="5">
    <source>
        <dbReference type="SMART" id="SM00856"/>
    </source>
</evidence>
<dbReference type="InterPro" id="IPR052421">
    <property type="entry name" value="PCW_Enzyme_Inhibitor"/>
</dbReference>
<dbReference type="InterPro" id="IPR006501">
    <property type="entry name" value="Pectinesterase_inhib_dom"/>
</dbReference>
<dbReference type="CDD" id="cd15796">
    <property type="entry name" value="CIF_like"/>
    <property type="match status" value="1"/>
</dbReference>
<dbReference type="SMART" id="SM00856">
    <property type="entry name" value="PMEI"/>
    <property type="match status" value="1"/>
</dbReference>
<dbReference type="GO" id="GO:0004857">
    <property type="term" value="F:enzyme inhibitor activity"/>
    <property type="evidence" value="ECO:0007669"/>
    <property type="project" value="InterPro"/>
</dbReference>
<dbReference type="Pfam" id="PF04043">
    <property type="entry name" value="PMEI"/>
    <property type="match status" value="1"/>
</dbReference>
<proteinExistence type="inferred from homology"/>
<comment type="similarity">
    <text evidence="3">Belongs to the PMEI family.</text>
</comment>
<protein>
    <recommendedName>
        <fullName evidence="5">Pectinesterase inhibitor domain-containing protein</fullName>
    </recommendedName>
</protein>